<dbReference type="InterPro" id="IPR033469">
    <property type="entry name" value="CYTH-like_dom_sf"/>
</dbReference>
<accession>A0A8J8FGE5</accession>
<keyword evidence="3" id="KW-1185">Reference proteome</keyword>
<dbReference type="NCBIfam" id="TIGR00318">
    <property type="entry name" value="cyaB"/>
    <property type="match status" value="1"/>
</dbReference>
<dbReference type="SMART" id="SM01118">
    <property type="entry name" value="CYTH"/>
    <property type="match status" value="1"/>
</dbReference>
<reference evidence="2" key="1">
    <citation type="submission" date="2019-10" db="EMBL/GenBank/DDBJ databases">
        <title>Draft genome sequence of Panacibacter sp. KCS-6.</title>
        <authorList>
            <person name="Yim K.J."/>
        </authorList>
    </citation>
    <scope>NUCLEOTIDE SEQUENCE</scope>
    <source>
        <strain evidence="2">KCS-6</strain>
    </source>
</reference>
<evidence type="ECO:0000313" key="3">
    <source>
        <dbReference type="Proteomes" id="UP000598971"/>
    </source>
</evidence>
<comment type="caution">
    <text evidence="2">The sequence shown here is derived from an EMBL/GenBank/DDBJ whole genome shotgun (WGS) entry which is preliminary data.</text>
</comment>
<name>A0A8J8FGE5_9BACT</name>
<dbReference type="InterPro" id="IPR023577">
    <property type="entry name" value="CYTH_domain"/>
</dbReference>
<sequence length="171" mass="19735">MKLINVEIKAKCFHLDKVEAFLFANNARFIGVDFQKDTYFQVPEGRLKLREGNIENNLIFYKRNNQKGPKQSDFHLVPAHAPAALKALLTEALGIKIIVEKKRRIYYLENIKIHIDEVPGLGNFMEIEAGNQFNPVLTTEDLHRQCQELMTKLEIDSDSLIENSYSDMLLQ</sequence>
<dbReference type="InterPro" id="IPR008173">
    <property type="entry name" value="Adenylyl_cyclase_CyaB"/>
</dbReference>
<dbReference type="CDD" id="cd07890">
    <property type="entry name" value="CYTH-like_AC_IV-like"/>
    <property type="match status" value="1"/>
</dbReference>
<dbReference type="AlphaFoldDB" id="A0A8J8FGE5"/>
<organism evidence="2 3">
    <name type="scientific">Limnovirga soli</name>
    <dbReference type="NCBI Taxonomy" id="2656915"/>
    <lineage>
        <taxon>Bacteria</taxon>
        <taxon>Pseudomonadati</taxon>
        <taxon>Bacteroidota</taxon>
        <taxon>Chitinophagia</taxon>
        <taxon>Chitinophagales</taxon>
        <taxon>Chitinophagaceae</taxon>
        <taxon>Limnovirga</taxon>
    </lineage>
</organism>
<dbReference type="PANTHER" id="PTHR21028">
    <property type="entry name" value="SI:CH211-156B7.4"/>
    <property type="match status" value="1"/>
</dbReference>
<dbReference type="RefSeq" id="WP_171606554.1">
    <property type="nucleotide sequence ID" value="NZ_WHPF01000003.1"/>
</dbReference>
<protein>
    <submittedName>
        <fullName evidence="2">Class IV adenylate cyclase</fullName>
    </submittedName>
</protein>
<evidence type="ECO:0000313" key="2">
    <source>
        <dbReference type="EMBL" id="NNV54624.1"/>
    </source>
</evidence>
<gene>
    <name evidence="2" type="primary">cyaB</name>
    <name evidence="2" type="ORF">GD597_04060</name>
</gene>
<dbReference type="EMBL" id="WHPF01000003">
    <property type="protein sequence ID" value="NNV54624.1"/>
    <property type="molecule type" value="Genomic_DNA"/>
</dbReference>
<feature type="domain" description="CYTH" evidence="1">
    <location>
        <begin position="3"/>
        <end position="171"/>
    </location>
</feature>
<dbReference type="Gene3D" id="2.40.320.10">
    <property type="entry name" value="Hypothetical Protein Pfu-838710-001"/>
    <property type="match status" value="1"/>
</dbReference>
<evidence type="ECO:0000259" key="1">
    <source>
        <dbReference type="PROSITE" id="PS51707"/>
    </source>
</evidence>
<dbReference type="SUPFAM" id="SSF55154">
    <property type="entry name" value="CYTH-like phosphatases"/>
    <property type="match status" value="1"/>
</dbReference>
<proteinExistence type="predicted"/>
<dbReference type="Pfam" id="PF01928">
    <property type="entry name" value="CYTH"/>
    <property type="match status" value="1"/>
</dbReference>
<dbReference type="Proteomes" id="UP000598971">
    <property type="component" value="Unassembled WGS sequence"/>
</dbReference>
<dbReference type="PANTHER" id="PTHR21028:SF2">
    <property type="entry name" value="CYTH DOMAIN-CONTAINING PROTEIN"/>
    <property type="match status" value="1"/>
</dbReference>
<dbReference type="PROSITE" id="PS51707">
    <property type="entry name" value="CYTH"/>
    <property type="match status" value="1"/>
</dbReference>